<keyword evidence="2" id="KW-0574">Periplasm</keyword>
<name>A0A1T0B7Q2_9PAST</name>
<evidence type="ECO:0000256" key="7">
    <source>
        <dbReference type="SAM" id="SignalP"/>
    </source>
</evidence>
<dbReference type="OrthoDB" id="14196at2"/>
<feature type="signal peptide" evidence="7">
    <location>
        <begin position="1"/>
        <end position="25"/>
    </location>
</feature>
<evidence type="ECO:0000256" key="1">
    <source>
        <dbReference type="ARBA" id="ARBA00022729"/>
    </source>
</evidence>
<evidence type="ECO:0000256" key="5">
    <source>
        <dbReference type="ARBA" id="ARBA00023235"/>
    </source>
</evidence>
<evidence type="ECO:0000313" key="9">
    <source>
        <dbReference type="EMBL" id="OOS06155.1"/>
    </source>
</evidence>
<dbReference type="InterPro" id="IPR050280">
    <property type="entry name" value="OMP_Chaperone_SurA"/>
</dbReference>
<dbReference type="InterPro" id="IPR015391">
    <property type="entry name" value="SurA_N"/>
</dbReference>
<dbReference type="EMBL" id="MUYB01000010">
    <property type="protein sequence ID" value="OOS06155.1"/>
    <property type="molecule type" value="Genomic_DNA"/>
</dbReference>
<keyword evidence="5 6" id="KW-0413">Isomerase</keyword>
<evidence type="ECO:0000256" key="2">
    <source>
        <dbReference type="ARBA" id="ARBA00022764"/>
    </source>
</evidence>
<reference evidence="9 10" key="1">
    <citation type="submission" date="2017-02" db="EMBL/GenBank/DDBJ databases">
        <title>Draft genome sequence of Haemophilus felis CCUG 31170 type strain.</title>
        <authorList>
            <person name="Engstrom-Jakobsson H."/>
            <person name="Salva-Serra F."/>
            <person name="Thorell K."/>
            <person name="Gonzales-Siles L."/>
            <person name="Karlsson R."/>
            <person name="Boulund F."/>
            <person name="Engstrand L."/>
            <person name="Kristiansson E."/>
            <person name="Moore E."/>
        </authorList>
    </citation>
    <scope>NUCLEOTIDE SEQUENCE [LARGE SCALE GENOMIC DNA]</scope>
    <source>
        <strain evidence="9 10">CCUG 31170</strain>
    </source>
</reference>
<keyword evidence="4" id="KW-0143">Chaperone</keyword>
<dbReference type="InterPro" id="IPR000297">
    <property type="entry name" value="PPIase_PpiC"/>
</dbReference>
<dbReference type="InterPro" id="IPR046357">
    <property type="entry name" value="PPIase_dom_sf"/>
</dbReference>
<dbReference type="STRING" id="123822.B0188_02800"/>
<dbReference type="InterPro" id="IPR027304">
    <property type="entry name" value="Trigger_fact/SurA_dom_sf"/>
</dbReference>
<evidence type="ECO:0000256" key="6">
    <source>
        <dbReference type="PROSITE-ProRule" id="PRU00278"/>
    </source>
</evidence>
<dbReference type="Gene3D" id="1.10.4030.10">
    <property type="entry name" value="Porin chaperone SurA, peptide-binding domain"/>
    <property type="match status" value="1"/>
</dbReference>
<keyword evidence="1 7" id="KW-0732">Signal</keyword>
<dbReference type="InterPro" id="IPR023058">
    <property type="entry name" value="PPIase_PpiC_CS"/>
</dbReference>
<evidence type="ECO:0000256" key="4">
    <source>
        <dbReference type="ARBA" id="ARBA00023186"/>
    </source>
</evidence>
<gene>
    <name evidence="9" type="ORF">B0188_02800</name>
</gene>
<dbReference type="SUPFAM" id="SSF54534">
    <property type="entry name" value="FKBP-like"/>
    <property type="match status" value="1"/>
</dbReference>
<proteinExistence type="predicted"/>
<accession>A0A1T0B7Q2</accession>
<dbReference type="PANTHER" id="PTHR47637:SF1">
    <property type="entry name" value="CHAPERONE SURA"/>
    <property type="match status" value="1"/>
</dbReference>
<protein>
    <submittedName>
        <fullName evidence="9">Peptidylprolyl isomerase</fullName>
    </submittedName>
</protein>
<dbReference type="PROSITE" id="PS01096">
    <property type="entry name" value="PPIC_PPIASE_1"/>
    <property type="match status" value="1"/>
</dbReference>
<evidence type="ECO:0000313" key="10">
    <source>
        <dbReference type="Proteomes" id="UP000190023"/>
    </source>
</evidence>
<dbReference type="Pfam" id="PF00639">
    <property type="entry name" value="Rotamase"/>
    <property type="match status" value="1"/>
</dbReference>
<dbReference type="Gene3D" id="3.10.50.40">
    <property type="match status" value="1"/>
</dbReference>
<dbReference type="PROSITE" id="PS50198">
    <property type="entry name" value="PPIC_PPIASE_2"/>
    <property type="match status" value="1"/>
</dbReference>
<evidence type="ECO:0000259" key="8">
    <source>
        <dbReference type="PROSITE" id="PS50198"/>
    </source>
</evidence>
<dbReference type="GO" id="GO:0003755">
    <property type="term" value="F:peptidyl-prolyl cis-trans isomerase activity"/>
    <property type="evidence" value="ECO:0007669"/>
    <property type="project" value="UniProtKB-KW"/>
</dbReference>
<dbReference type="PANTHER" id="PTHR47637">
    <property type="entry name" value="CHAPERONE SURA"/>
    <property type="match status" value="1"/>
</dbReference>
<feature type="chain" id="PRO_5012481751" evidence="7">
    <location>
        <begin position="26"/>
        <end position="310"/>
    </location>
</feature>
<dbReference type="Pfam" id="PF09312">
    <property type="entry name" value="SurA_N"/>
    <property type="match status" value="1"/>
</dbReference>
<dbReference type="Proteomes" id="UP000190023">
    <property type="component" value="Unassembled WGS sequence"/>
</dbReference>
<feature type="domain" description="PpiC" evidence="8">
    <location>
        <begin position="165"/>
        <end position="265"/>
    </location>
</feature>
<dbReference type="SUPFAM" id="SSF109998">
    <property type="entry name" value="Triger factor/SurA peptide-binding domain-like"/>
    <property type="match status" value="1"/>
</dbReference>
<keyword evidence="10" id="KW-1185">Reference proteome</keyword>
<sequence>MKMIKVKALFLAIAGLIAVTTSAQAAERVIATVNGVPVLQSQVSKFTGKKINAKAALDKVIDDILVQQAIQNSGIKVSNAQLDNIIQGIAAQNGLTYGQFLDALDYQGINYANYRKQLENQIVVNELRNQVIGQSVQVTPEQINELSKQLLADADMKGKTQKFVGKEYEIRHILLKLNPLLNDAQAKAQLDAIRADILANKMSFADAALKYSKDYLSGANGGSLGFAVLDIYSPHFQNAVQNTPMGKISAPFKTEFGWHILEVVNSRDLDRTEDLYRQKAYEQLVGEKLEDVENDWVKVLRQNADIRYIN</sequence>
<dbReference type="AlphaFoldDB" id="A0A1T0B7Q2"/>
<keyword evidence="3 6" id="KW-0697">Rotamase</keyword>
<organism evidence="9 10">
    <name type="scientific">[Haemophilus] felis</name>
    <dbReference type="NCBI Taxonomy" id="123822"/>
    <lineage>
        <taxon>Bacteria</taxon>
        <taxon>Pseudomonadati</taxon>
        <taxon>Pseudomonadota</taxon>
        <taxon>Gammaproteobacteria</taxon>
        <taxon>Pasteurellales</taxon>
        <taxon>Pasteurellaceae</taxon>
    </lineage>
</organism>
<comment type="caution">
    <text evidence="9">The sequence shown here is derived from an EMBL/GenBank/DDBJ whole genome shotgun (WGS) entry which is preliminary data.</text>
</comment>
<evidence type="ECO:0000256" key="3">
    <source>
        <dbReference type="ARBA" id="ARBA00023110"/>
    </source>
</evidence>